<proteinExistence type="predicted"/>
<comment type="caution">
    <text evidence="1">The sequence shown here is derived from an EMBL/GenBank/DDBJ whole genome shotgun (WGS) entry which is preliminary data.</text>
</comment>
<protein>
    <submittedName>
        <fullName evidence="1">Uncharacterized protein</fullName>
    </submittedName>
</protein>
<dbReference type="AlphaFoldDB" id="A0AAD7MXX4"/>
<accession>A0AAD7MXX4</accession>
<organism evidence="1 2">
    <name type="scientific">Mycena maculata</name>
    <dbReference type="NCBI Taxonomy" id="230809"/>
    <lineage>
        <taxon>Eukaryota</taxon>
        <taxon>Fungi</taxon>
        <taxon>Dikarya</taxon>
        <taxon>Basidiomycota</taxon>
        <taxon>Agaricomycotina</taxon>
        <taxon>Agaricomycetes</taxon>
        <taxon>Agaricomycetidae</taxon>
        <taxon>Agaricales</taxon>
        <taxon>Marasmiineae</taxon>
        <taxon>Mycenaceae</taxon>
        <taxon>Mycena</taxon>
    </lineage>
</organism>
<evidence type="ECO:0000313" key="2">
    <source>
        <dbReference type="Proteomes" id="UP001215280"/>
    </source>
</evidence>
<dbReference type="Proteomes" id="UP001215280">
    <property type="component" value="Unassembled WGS sequence"/>
</dbReference>
<gene>
    <name evidence="1" type="ORF">DFH07DRAFT_779941</name>
</gene>
<sequence length="140" mass="15446">MISLRTVSSSTGLVPVASIASQIIHYFALEYKRVDPADPVYIATRDEDSGDLVHTYTSLTMAPVLSITNEDLIQLMHQILQIFPNFGCCMIDGHLRQLGHTSPHLALTSCTITFMAPQFPIQTILQDASLGERKKEGDLT</sequence>
<dbReference type="EMBL" id="JARJLG010000153">
    <property type="protein sequence ID" value="KAJ7735650.1"/>
    <property type="molecule type" value="Genomic_DNA"/>
</dbReference>
<reference evidence="1" key="1">
    <citation type="submission" date="2023-03" db="EMBL/GenBank/DDBJ databases">
        <title>Massive genome expansion in bonnet fungi (Mycena s.s.) driven by repeated elements and novel gene families across ecological guilds.</title>
        <authorList>
            <consortium name="Lawrence Berkeley National Laboratory"/>
            <person name="Harder C.B."/>
            <person name="Miyauchi S."/>
            <person name="Viragh M."/>
            <person name="Kuo A."/>
            <person name="Thoen E."/>
            <person name="Andreopoulos B."/>
            <person name="Lu D."/>
            <person name="Skrede I."/>
            <person name="Drula E."/>
            <person name="Henrissat B."/>
            <person name="Morin E."/>
            <person name="Kohler A."/>
            <person name="Barry K."/>
            <person name="LaButti K."/>
            <person name="Morin E."/>
            <person name="Salamov A."/>
            <person name="Lipzen A."/>
            <person name="Mereny Z."/>
            <person name="Hegedus B."/>
            <person name="Baldrian P."/>
            <person name="Stursova M."/>
            <person name="Weitz H."/>
            <person name="Taylor A."/>
            <person name="Grigoriev I.V."/>
            <person name="Nagy L.G."/>
            <person name="Martin F."/>
            <person name="Kauserud H."/>
        </authorList>
    </citation>
    <scope>NUCLEOTIDE SEQUENCE</scope>
    <source>
        <strain evidence="1">CBHHK188m</strain>
    </source>
</reference>
<evidence type="ECO:0000313" key="1">
    <source>
        <dbReference type="EMBL" id="KAJ7735650.1"/>
    </source>
</evidence>
<keyword evidence="2" id="KW-1185">Reference proteome</keyword>
<name>A0AAD7MXX4_9AGAR</name>